<dbReference type="VEuPathDB" id="VectorBase:GAUT001985"/>
<dbReference type="AlphaFoldDB" id="A0A1A9UEC9"/>
<accession>A0A1A9UEC9</accession>
<evidence type="ECO:0000313" key="2">
    <source>
        <dbReference type="Proteomes" id="UP000078200"/>
    </source>
</evidence>
<dbReference type="EnsemblMetazoa" id="GAUT001985-RA">
    <property type="protein sequence ID" value="GAUT001985-PA"/>
    <property type="gene ID" value="GAUT001985"/>
</dbReference>
<name>A0A1A9UEC9_GLOAU</name>
<evidence type="ECO:0000313" key="1">
    <source>
        <dbReference type="EnsemblMetazoa" id="GAUT001985-PA"/>
    </source>
</evidence>
<proteinExistence type="predicted"/>
<protein>
    <submittedName>
        <fullName evidence="1">Uncharacterized protein</fullName>
    </submittedName>
</protein>
<dbReference type="Proteomes" id="UP000078200">
    <property type="component" value="Unassembled WGS sequence"/>
</dbReference>
<sequence length="189" mass="21018">MDYYAKVHCAVAVLKGRFIACPTEILYYNMPHTRTHTITIYCNEKAYFNCVNGRSDIQIDKPNSISILKPNKTGYQLYISCTNPTRGCDKQMAVILLVNSSCIQLFRSGISCSAASKHEAYLLCNGLKMCVLDLCQFLVQTIHHHGGHHVAIGKTSRYIVGQADLPLIFGVLKSILVRMGRCNRGCGGR</sequence>
<reference evidence="1" key="1">
    <citation type="submission" date="2020-05" db="UniProtKB">
        <authorList>
            <consortium name="EnsemblMetazoa"/>
        </authorList>
    </citation>
    <scope>IDENTIFICATION</scope>
    <source>
        <strain evidence="1">TTRI</strain>
    </source>
</reference>
<organism evidence="1 2">
    <name type="scientific">Glossina austeni</name>
    <name type="common">Savannah tsetse fly</name>
    <dbReference type="NCBI Taxonomy" id="7395"/>
    <lineage>
        <taxon>Eukaryota</taxon>
        <taxon>Metazoa</taxon>
        <taxon>Ecdysozoa</taxon>
        <taxon>Arthropoda</taxon>
        <taxon>Hexapoda</taxon>
        <taxon>Insecta</taxon>
        <taxon>Pterygota</taxon>
        <taxon>Neoptera</taxon>
        <taxon>Endopterygota</taxon>
        <taxon>Diptera</taxon>
        <taxon>Brachycera</taxon>
        <taxon>Muscomorpha</taxon>
        <taxon>Hippoboscoidea</taxon>
        <taxon>Glossinidae</taxon>
        <taxon>Glossina</taxon>
    </lineage>
</organism>
<keyword evidence="2" id="KW-1185">Reference proteome</keyword>